<proteinExistence type="predicted"/>
<evidence type="ECO:0000313" key="2">
    <source>
        <dbReference type="Proteomes" id="UP001610446"/>
    </source>
</evidence>
<accession>A0ABR4IV26</accession>
<comment type="caution">
    <text evidence="1">The sequence shown here is derived from an EMBL/GenBank/DDBJ whole genome shotgun (WGS) entry which is preliminary data.</text>
</comment>
<gene>
    <name evidence="1" type="ORF">BJY01DRAFT_254508</name>
</gene>
<sequence length="626" mass="71120">MASGITHPFNPQLPPEVCSWIFELAVGGKIREVGYPSPLELGGWRRVNKSWNSYLTPLLYSSFVYHGNPNKIAGLWSFLRLVVMDAEKAAYVRQLTFTAMEMELEFNPKKASDVLFEIYKNVVDVWFNGPIADVSDLDEVGRQLNETYLTAHGRIKLDVRTEIRDLYYRALFQKNRHWLSDVMHDIGFDQAGHLGEGMHERADRILFKSDPYSGYHCPLVAIILAHCPNLRELNMQVWPSKEDRWLNVILGDATERWPGTSLSLKTRPLQQLRYLAIAPKPDRSFADTVTNSPCVIDDHRPYFRLPRLEEFSALHTEIAKSVFETKTPSKITALAINGPELDKIRLPKVLALTPNIRYLSLSIAGDAHILQTGVPHKTHLRGPALYTELWKALLPLKDQLEYLDLHQGHMHDYDYRTWFLERPDIAVCPPLAKFTKLRQLNVPLLVLAGHNCTHGDTSLLTAHLPPHTLESLGLYTGGAGHLDKYTEDYERCLAEIVPAATHLRVIVLDNSMSGAPNEPQLHDTKLERAARKRGIWYTVNAGDYLFYGGWETPFGQACVRGRTGRDLQRIQFVRDDAPRWVVPVGMKVFGFEGRLSDQRGALYPNGEAMMRRDGIANGRDSQEVQD</sequence>
<organism evidence="1 2">
    <name type="scientific">Aspergillus pseudoustus</name>
    <dbReference type="NCBI Taxonomy" id="1810923"/>
    <lineage>
        <taxon>Eukaryota</taxon>
        <taxon>Fungi</taxon>
        <taxon>Dikarya</taxon>
        <taxon>Ascomycota</taxon>
        <taxon>Pezizomycotina</taxon>
        <taxon>Eurotiomycetes</taxon>
        <taxon>Eurotiomycetidae</taxon>
        <taxon>Eurotiales</taxon>
        <taxon>Aspergillaceae</taxon>
        <taxon>Aspergillus</taxon>
        <taxon>Aspergillus subgen. Nidulantes</taxon>
    </lineage>
</organism>
<dbReference type="EMBL" id="JBFXLU010000297">
    <property type="protein sequence ID" value="KAL2830727.1"/>
    <property type="molecule type" value="Genomic_DNA"/>
</dbReference>
<protein>
    <recommendedName>
        <fullName evidence="3">F-box domain-containing protein</fullName>
    </recommendedName>
</protein>
<evidence type="ECO:0000313" key="1">
    <source>
        <dbReference type="EMBL" id="KAL2830727.1"/>
    </source>
</evidence>
<keyword evidence="2" id="KW-1185">Reference proteome</keyword>
<dbReference type="Proteomes" id="UP001610446">
    <property type="component" value="Unassembled WGS sequence"/>
</dbReference>
<name>A0ABR4IV26_9EURO</name>
<evidence type="ECO:0008006" key="3">
    <source>
        <dbReference type="Google" id="ProtNLM"/>
    </source>
</evidence>
<reference evidence="1 2" key="1">
    <citation type="submission" date="2024-07" db="EMBL/GenBank/DDBJ databases">
        <title>Section-level genome sequencing and comparative genomics of Aspergillus sections Usti and Cavernicolus.</title>
        <authorList>
            <consortium name="Lawrence Berkeley National Laboratory"/>
            <person name="Nybo J.L."/>
            <person name="Vesth T.C."/>
            <person name="Theobald S."/>
            <person name="Frisvad J.C."/>
            <person name="Larsen T.O."/>
            <person name="Kjaerboelling I."/>
            <person name="Rothschild-Mancinelli K."/>
            <person name="Lyhne E.K."/>
            <person name="Kogle M.E."/>
            <person name="Barry K."/>
            <person name="Clum A."/>
            <person name="Na H."/>
            <person name="Ledsgaard L."/>
            <person name="Lin J."/>
            <person name="Lipzen A."/>
            <person name="Kuo A."/>
            <person name="Riley R."/>
            <person name="Mondo S."/>
            <person name="Labutti K."/>
            <person name="Haridas S."/>
            <person name="Pangalinan J."/>
            <person name="Salamov A.A."/>
            <person name="Simmons B.A."/>
            <person name="Magnuson J.K."/>
            <person name="Chen J."/>
            <person name="Drula E."/>
            <person name="Henrissat B."/>
            <person name="Wiebenga A."/>
            <person name="Lubbers R.J."/>
            <person name="Gomes A.C."/>
            <person name="Makela M.R."/>
            <person name="Stajich J."/>
            <person name="Grigoriev I.V."/>
            <person name="Mortensen U.H."/>
            <person name="De Vries R.P."/>
            <person name="Baker S.E."/>
            <person name="Andersen M.R."/>
        </authorList>
    </citation>
    <scope>NUCLEOTIDE SEQUENCE [LARGE SCALE GENOMIC DNA]</scope>
    <source>
        <strain evidence="1 2">CBS 123904</strain>
    </source>
</reference>